<dbReference type="RefSeq" id="WP_184113784.1">
    <property type="nucleotide sequence ID" value="NZ_BNAJ01000010.1"/>
</dbReference>
<comment type="caution">
    <text evidence="3">The sequence shown here is derived from an EMBL/GenBank/DDBJ whole genome shotgun (WGS) entry which is preliminary data.</text>
</comment>
<reference evidence="2" key="1">
    <citation type="journal article" date="2014" name="Int. J. Syst. Evol. Microbiol.">
        <title>Complete genome of a new Firmicutes species belonging to the dominant human colonic microbiota ('Ruminococcus bicirculans') reveals two chromosomes and a selective capacity to utilize plant glucans.</title>
        <authorList>
            <consortium name="NISC Comparative Sequencing Program"/>
            <person name="Wegmann U."/>
            <person name="Louis P."/>
            <person name="Goesmann A."/>
            <person name="Henrissat B."/>
            <person name="Duncan S.H."/>
            <person name="Flint H.J."/>
        </authorList>
    </citation>
    <scope>NUCLEOTIDE SEQUENCE</scope>
    <source>
        <strain evidence="2">CGMCC 1.18437</strain>
    </source>
</reference>
<evidence type="ECO:0000313" key="5">
    <source>
        <dbReference type="Proteomes" id="UP000619376"/>
    </source>
</evidence>
<name>A0A7W8KGP1_9DEIO</name>
<accession>A0A7W8KGP1</accession>
<sequence>MNVPRSALSVIAGCSAALIAYAVIFVRGDLGGVMTYLRARAALRHLREAGAGSAAIQAARDHLTAVGMQVGDPALAARLIPLAALLGVVVGALVWRLFSAQAARPAVSAQERMVERFAHRNGGRFTLDDLSARSPLSGEQARAATARLTASGRLTRDGDTYRLS</sequence>
<proteinExistence type="predicted"/>
<reference evidence="2" key="4">
    <citation type="submission" date="2024-05" db="EMBL/GenBank/DDBJ databases">
        <authorList>
            <person name="Sun Q."/>
            <person name="Zhou Y."/>
        </authorList>
    </citation>
    <scope>NUCLEOTIDE SEQUENCE</scope>
    <source>
        <strain evidence="2">CGMCC 1.18437</strain>
    </source>
</reference>
<keyword evidence="1" id="KW-1133">Transmembrane helix</keyword>
<dbReference type="Proteomes" id="UP000539473">
    <property type="component" value="Unassembled WGS sequence"/>
</dbReference>
<organism evidence="3 4">
    <name type="scientific">Deinococcus metalli</name>
    <dbReference type="NCBI Taxonomy" id="1141878"/>
    <lineage>
        <taxon>Bacteria</taxon>
        <taxon>Thermotogati</taxon>
        <taxon>Deinococcota</taxon>
        <taxon>Deinococci</taxon>
        <taxon>Deinococcales</taxon>
        <taxon>Deinococcaceae</taxon>
        <taxon>Deinococcus</taxon>
    </lineage>
</organism>
<evidence type="ECO:0000313" key="2">
    <source>
        <dbReference type="EMBL" id="GHF55514.1"/>
    </source>
</evidence>
<evidence type="ECO:0000313" key="4">
    <source>
        <dbReference type="Proteomes" id="UP000539473"/>
    </source>
</evidence>
<feature type="transmembrane region" description="Helical" evidence="1">
    <location>
        <begin position="75"/>
        <end position="95"/>
    </location>
</feature>
<evidence type="ECO:0000313" key="3">
    <source>
        <dbReference type="EMBL" id="MBB5377846.1"/>
    </source>
</evidence>
<evidence type="ECO:0000256" key="1">
    <source>
        <dbReference type="SAM" id="Phobius"/>
    </source>
</evidence>
<dbReference type="EMBL" id="JACHFK010000009">
    <property type="protein sequence ID" value="MBB5377846.1"/>
    <property type="molecule type" value="Genomic_DNA"/>
</dbReference>
<gene>
    <name evidence="2" type="ORF">GCM10017781_34870</name>
    <name evidence="3" type="ORF">HNQ07_003346</name>
</gene>
<dbReference type="Proteomes" id="UP000619376">
    <property type="component" value="Unassembled WGS sequence"/>
</dbReference>
<protein>
    <submittedName>
        <fullName evidence="3">Uncharacterized protein</fullName>
    </submittedName>
</protein>
<reference evidence="3 4" key="3">
    <citation type="submission" date="2020-08" db="EMBL/GenBank/DDBJ databases">
        <title>Genomic Encyclopedia of Type Strains, Phase IV (KMG-IV): sequencing the most valuable type-strain genomes for metagenomic binning, comparative biology and taxonomic classification.</title>
        <authorList>
            <person name="Goeker M."/>
        </authorList>
    </citation>
    <scope>NUCLEOTIDE SEQUENCE [LARGE SCALE GENOMIC DNA]</scope>
    <source>
        <strain evidence="3 4">DSM 27521</strain>
    </source>
</reference>
<keyword evidence="1" id="KW-0812">Transmembrane</keyword>
<dbReference type="AlphaFoldDB" id="A0A7W8KGP1"/>
<keyword evidence="5" id="KW-1185">Reference proteome</keyword>
<reference evidence="5" key="2">
    <citation type="journal article" date="2019" name="Int. J. Syst. Evol. Microbiol.">
        <title>The Global Catalogue of Microorganisms (GCM) 10K type strain sequencing project: providing services to taxonomists for standard genome sequencing and annotation.</title>
        <authorList>
            <consortium name="The Broad Institute Genomics Platform"/>
            <consortium name="The Broad Institute Genome Sequencing Center for Infectious Disease"/>
            <person name="Wu L."/>
            <person name="Ma J."/>
        </authorList>
    </citation>
    <scope>NUCLEOTIDE SEQUENCE [LARGE SCALE GENOMIC DNA]</scope>
    <source>
        <strain evidence="5">CGMCC 1.18437</strain>
    </source>
</reference>
<keyword evidence="1" id="KW-0472">Membrane</keyword>
<dbReference type="EMBL" id="BNAJ01000010">
    <property type="protein sequence ID" value="GHF55514.1"/>
    <property type="molecule type" value="Genomic_DNA"/>
</dbReference>